<reference evidence="1 2" key="1">
    <citation type="submission" date="2018-06" db="EMBL/GenBank/DDBJ databases">
        <title>Genomic Encyclopedia of Archaeal and Bacterial Type Strains, Phase II (KMG-II): from individual species to whole genera.</title>
        <authorList>
            <person name="Goeker M."/>
        </authorList>
    </citation>
    <scope>NUCLEOTIDE SEQUENCE [LARGE SCALE GENOMIC DNA]</scope>
    <source>
        <strain evidence="1 2">DSM 24525</strain>
    </source>
</reference>
<dbReference type="EMBL" id="QKYU01000017">
    <property type="protein sequence ID" value="PZW43064.1"/>
    <property type="molecule type" value="Genomic_DNA"/>
</dbReference>
<name>A0A2W7I8P7_9PROT</name>
<evidence type="ECO:0000313" key="1">
    <source>
        <dbReference type="EMBL" id="PZW43064.1"/>
    </source>
</evidence>
<dbReference type="PANTHER" id="PTHR43123:SF4">
    <property type="entry name" value="POLYSACCHARIDE DEACETYLASE"/>
    <property type="match status" value="1"/>
</dbReference>
<dbReference type="AlphaFoldDB" id="A0A2W7I8P7"/>
<keyword evidence="2" id="KW-1185">Reference proteome</keyword>
<dbReference type="PANTHER" id="PTHR43123">
    <property type="entry name" value="POLYSACCHARIDE DEACETYLASE-RELATED"/>
    <property type="match status" value="1"/>
</dbReference>
<dbReference type="Proteomes" id="UP000249688">
    <property type="component" value="Unassembled WGS sequence"/>
</dbReference>
<dbReference type="OrthoDB" id="9787041at2"/>
<gene>
    <name evidence="1" type="ORF">C8P66_11790</name>
</gene>
<organism evidence="1 2">
    <name type="scientific">Humitalea rosea</name>
    <dbReference type="NCBI Taxonomy" id="990373"/>
    <lineage>
        <taxon>Bacteria</taxon>
        <taxon>Pseudomonadati</taxon>
        <taxon>Pseudomonadota</taxon>
        <taxon>Alphaproteobacteria</taxon>
        <taxon>Acetobacterales</taxon>
        <taxon>Roseomonadaceae</taxon>
        <taxon>Humitalea</taxon>
    </lineage>
</organism>
<dbReference type="Gene3D" id="3.20.20.370">
    <property type="entry name" value="Glycoside hydrolase/deacetylase"/>
    <property type="match status" value="1"/>
</dbReference>
<protein>
    <recommendedName>
        <fullName evidence="3">Nodulation protein B</fullName>
    </recommendedName>
</protein>
<evidence type="ECO:0008006" key="3">
    <source>
        <dbReference type="Google" id="ProtNLM"/>
    </source>
</evidence>
<dbReference type="InterPro" id="IPR011330">
    <property type="entry name" value="Glyco_hydro/deAcase_b/a-brl"/>
</dbReference>
<accession>A0A2W7I8P7</accession>
<evidence type="ECO:0000313" key="2">
    <source>
        <dbReference type="Proteomes" id="UP000249688"/>
    </source>
</evidence>
<proteinExistence type="predicted"/>
<dbReference type="RefSeq" id="WP_111399158.1">
    <property type="nucleotide sequence ID" value="NZ_QKYU01000017.1"/>
</dbReference>
<dbReference type="GO" id="GO:0005975">
    <property type="term" value="P:carbohydrate metabolic process"/>
    <property type="evidence" value="ECO:0007669"/>
    <property type="project" value="InterPro"/>
</dbReference>
<comment type="caution">
    <text evidence="1">The sequence shown here is derived from an EMBL/GenBank/DDBJ whole genome shotgun (WGS) entry which is preliminary data.</text>
</comment>
<sequence>MRQHGRYPYSAIVQRPVWDWPGGRRLAVHISVNLEVFPFAEGLGVPLANPLPEPDVLNFSWRDWGNRVGVWNLLEALDEHRLPTAALLNTAIYDLCAPVAEAFRVRGDEVVGHGRSNAERQSGMAEPEEAAMILACRERIAREEGRAPRGWLSPWVAETHATPDLLAEAGFDYVMDWAHDDQPTLLATRSGRSLVAVPYARPNNDLPALHGAKWPPSVWADTVLDQFEEMLRLSARRPLVFNLSLHPFLVGWPFRLRHLRRVLARLDAAREQVWLCRPREIASHARAVLEAPVA</sequence>
<dbReference type="SUPFAM" id="SSF88713">
    <property type="entry name" value="Glycoside hydrolase/deacetylase"/>
    <property type="match status" value="1"/>
</dbReference>